<evidence type="ECO:0000313" key="5">
    <source>
        <dbReference type="EMBL" id="TQJ08050.1"/>
    </source>
</evidence>
<gene>
    <name evidence="5" type="ORF">FB458_1129</name>
</gene>
<dbReference type="Gene3D" id="3.20.20.80">
    <property type="entry name" value="Glycosidases"/>
    <property type="match status" value="1"/>
</dbReference>
<dbReference type="InterPro" id="IPR017853">
    <property type="entry name" value="GH"/>
</dbReference>
<organism evidence="5 6">
    <name type="scientific">Lapillicoccus jejuensis</name>
    <dbReference type="NCBI Taxonomy" id="402171"/>
    <lineage>
        <taxon>Bacteria</taxon>
        <taxon>Bacillati</taxon>
        <taxon>Actinomycetota</taxon>
        <taxon>Actinomycetes</taxon>
        <taxon>Micrococcales</taxon>
        <taxon>Intrasporangiaceae</taxon>
        <taxon>Lapillicoccus</taxon>
    </lineage>
</organism>
<dbReference type="AlphaFoldDB" id="A0A542DY69"/>
<dbReference type="PROSITE" id="PS51904">
    <property type="entry name" value="GLYCOSYL_HYDROL_F25_2"/>
    <property type="match status" value="1"/>
</dbReference>
<dbReference type="SMART" id="SM00641">
    <property type="entry name" value="Glyco_25"/>
    <property type="match status" value="1"/>
</dbReference>
<keyword evidence="6" id="KW-1185">Reference proteome</keyword>
<dbReference type="CDD" id="cd00599">
    <property type="entry name" value="GH25_muramidase"/>
    <property type="match status" value="1"/>
</dbReference>
<dbReference type="GO" id="GO:0003796">
    <property type="term" value="F:lysozyme activity"/>
    <property type="evidence" value="ECO:0007669"/>
    <property type="project" value="InterPro"/>
</dbReference>
<dbReference type="GO" id="GO:0016052">
    <property type="term" value="P:carbohydrate catabolic process"/>
    <property type="evidence" value="ECO:0007669"/>
    <property type="project" value="TreeGrafter"/>
</dbReference>
<feature type="signal peptide" evidence="4">
    <location>
        <begin position="1"/>
        <end position="27"/>
    </location>
</feature>
<evidence type="ECO:0000256" key="2">
    <source>
        <dbReference type="ARBA" id="ARBA00022801"/>
    </source>
</evidence>
<comment type="similarity">
    <text evidence="1">Belongs to the glycosyl hydrolase 25 family.</text>
</comment>
<keyword evidence="2" id="KW-0378">Hydrolase</keyword>
<sequence length="872" mass="88190">MPLPTRRLLVALTSLVLLVTGASGAAAAIYGPDVSSYQHPSGYSIGWSSAKASGKATFGFVKATEGTGYRNPWFSTDFASMASNGIMRGAYHFANPAQSASAQASYFVSVVGRLDRVGDLPPVLDLETTGGLSPTSLVAWTQTWLQTVRNLTGRTPMIYTGPYFWQSAMGNSRAFTGYPLWIASYGVSSPQVPGGWPTWTFWQYTSSASLSGVSGAVDMNVFNGTIDRLQALANYSATPPAPPLPIGRLDAVTWTSSALQASGWAIDPTTSAPIRVTLVLDGAPFTALTASASRPDVGAVFPSAGPNHGYVVPFRANPGPHTICAMATGSSGNLAVIGCKSVTVPAAAPVGTLQSATWNGTAVTVTGWALSLGTTSSVPVTVTVNGRTAVTAVASVSRPDVAAAYPVFGAAHGYQLTFPAPSGAQQVCVTVPAVGGFPGGQVGCQTVGVPTTPPFGGVDAAGWTGRALSVAGWVADPAGATSVPLSVTVDGVAGGSGAANGAAPAAVAAQYPAFSSLHSYATLLPSPAGTHNVCVTATTVMAAQVGCRQVTIPYTPADGRLDTATWTGNALSLTGWAIDWSTAAPTTVRLLVDGKVASTLTASGSRPDVGKVFPANGPQHGFSVLLPAAGGTHQVCLQATDRTAATLGCRTVVVPANPPMGRVDGAVWNGSSLDVHGWALSFAAASPLPVSLLLDGKVARTLTASALRTDVGTVFPAQGANHGYVTTLAAAPGPHTVCLTTPYGSSSLTLACRAVVVPASTPVGQLESVTVAPASTTTVTTRTARVVGWAIDPDVTAPSSVSIAVDRAAPVTVVASVSRPDVATRYPAYGALHGFDWSTTLGRGTHTVCVTALNTGAGTTATALGCRTVVVP</sequence>
<evidence type="ECO:0000313" key="6">
    <source>
        <dbReference type="Proteomes" id="UP000317893"/>
    </source>
</evidence>
<evidence type="ECO:0000256" key="3">
    <source>
        <dbReference type="ARBA" id="ARBA00023295"/>
    </source>
</evidence>
<dbReference type="Proteomes" id="UP000317893">
    <property type="component" value="Unassembled WGS sequence"/>
</dbReference>
<dbReference type="GO" id="GO:0009253">
    <property type="term" value="P:peptidoglycan catabolic process"/>
    <property type="evidence" value="ECO:0007669"/>
    <property type="project" value="InterPro"/>
</dbReference>
<evidence type="ECO:0000256" key="4">
    <source>
        <dbReference type="SAM" id="SignalP"/>
    </source>
</evidence>
<dbReference type="RefSeq" id="WP_211355941.1">
    <property type="nucleotide sequence ID" value="NZ_BAAAPR010000002.1"/>
</dbReference>
<dbReference type="InterPro" id="IPR002053">
    <property type="entry name" value="Glyco_hydro_25"/>
</dbReference>
<protein>
    <submittedName>
        <fullName evidence="5">GH25 family lysozyme M1 (1,4-beta-N-acetylmuramidase)</fullName>
    </submittedName>
</protein>
<dbReference type="Pfam" id="PF01183">
    <property type="entry name" value="Glyco_hydro_25"/>
    <property type="match status" value="1"/>
</dbReference>
<dbReference type="GO" id="GO:0016998">
    <property type="term" value="P:cell wall macromolecule catabolic process"/>
    <property type="evidence" value="ECO:0007669"/>
    <property type="project" value="InterPro"/>
</dbReference>
<name>A0A542DY69_9MICO</name>
<dbReference type="InterPro" id="IPR018077">
    <property type="entry name" value="Glyco_hydro_fam25_subgr"/>
</dbReference>
<accession>A0A542DY69</accession>
<keyword evidence="4" id="KW-0732">Signal</keyword>
<evidence type="ECO:0000256" key="1">
    <source>
        <dbReference type="ARBA" id="ARBA00010646"/>
    </source>
</evidence>
<dbReference type="SUPFAM" id="SSF51445">
    <property type="entry name" value="(Trans)glycosidases"/>
    <property type="match status" value="1"/>
</dbReference>
<reference evidence="5 6" key="1">
    <citation type="submission" date="2019-06" db="EMBL/GenBank/DDBJ databases">
        <title>Sequencing the genomes of 1000 actinobacteria strains.</title>
        <authorList>
            <person name="Klenk H.-P."/>
        </authorList>
    </citation>
    <scope>NUCLEOTIDE SEQUENCE [LARGE SCALE GENOMIC DNA]</scope>
    <source>
        <strain evidence="5 6">DSM 18607</strain>
    </source>
</reference>
<feature type="chain" id="PRO_5021863635" evidence="4">
    <location>
        <begin position="28"/>
        <end position="872"/>
    </location>
</feature>
<dbReference type="PANTHER" id="PTHR34135">
    <property type="entry name" value="LYSOZYME"/>
    <property type="match status" value="1"/>
</dbReference>
<keyword evidence="3" id="KW-0326">Glycosidase</keyword>
<comment type="caution">
    <text evidence="5">The sequence shown here is derived from an EMBL/GenBank/DDBJ whole genome shotgun (WGS) entry which is preliminary data.</text>
</comment>
<dbReference type="PANTHER" id="PTHR34135:SF2">
    <property type="entry name" value="LYSOZYME"/>
    <property type="match status" value="1"/>
</dbReference>
<dbReference type="EMBL" id="VFMN01000001">
    <property type="protein sequence ID" value="TQJ08050.1"/>
    <property type="molecule type" value="Genomic_DNA"/>
</dbReference>
<proteinExistence type="inferred from homology"/>